<feature type="active site" evidence="2">
    <location>
        <position position="133"/>
    </location>
</feature>
<proteinExistence type="inferred from homology"/>
<dbReference type="NCBIfam" id="NF001159">
    <property type="entry name" value="PRK00150.1-3"/>
    <property type="match status" value="1"/>
</dbReference>
<accession>A0ABT9XKK9</accession>
<evidence type="ECO:0000313" key="3">
    <source>
        <dbReference type="EMBL" id="MDQ0190837.1"/>
    </source>
</evidence>
<dbReference type="PANTHER" id="PTHR10458:SF22">
    <property type="entry name" value="PEPTIDE DEFORMYLASE"/>
    <property type="match status" value="1"/>
</dbReference>
<gene>
    <name evidence="2" type="primary">def</name>
    <name evidence="3" type="ORF">J2S03_002704</name>
</gene>
<keyword evidence="2" id="KW-0408">Iron</keyword>
<comment type="cofactor">
    <cofactor evidence="2">
        <name>Fe(2+)</name>
        <dbReference type="ChEBI" id="CHEBI:29033"/>
    </cofactor>
    <text evidence="2">Binds 1 Fe(2+) ion.</text>
</comment>
<comment type="caution">
    <text evidence="3">The sequence shown here is derived from an EMBL/GenBank/DDBJ whole genome shotgun (WGS) entry which is preliminary data.</text>
</comment>
<keyword evidence="2" id="KW-0479">Metal-binding</keyword>
<feature type="binding site" evidence="2">
    <location>
        <position position="136"/>
    </location>
    <ligand>
        <name>Fe cation</name>
        <dbReference type="ChEBI" id="CHEBI:24875"/>
    </ligand>
</feature>
<keyword evidence="2 3" id="KW-0378">Hydrolase</keyword>
<dbReference type="GO" id="GO:0042586">
    <property type="term" value="F:peptide deformylase activity"/>
    <property type="evidence" value="ECO:0007669"/>
    <property type="project" value="UniProtKB-EC"/>
</dbReference>
<protein>
    <recommendedName>
        <fullName evidence="2">Peptide deformylase</fullName>
        <shortName evidence="2">PDF</shortName>
        <ecNumber evidence="2">3.5.1.88</ecNumber>
    </recommendedName>
    <alternativeName>
        <fullName evidence="2">Polypeptide deformylase</fullName>
    </alternativeName>
</protein>
<dbReference type="Proteomes" id="UP001232973">
    <property type="component" value="Unassembled WGS sequence"/>
</dbReference>
<dbReference type="PIRSF" id="PIRSF004749">
    <property type="entry name" value="Pep_def"/>
    <property type="match status" value="1"/>
</dbReference>
<organism evidence="3 4">
    <name type="scientific">Alicyclobacillus cycloheptanicus</name>
    <dbReference type="NCBI Taxonomy" id="1457"/>
    <lineage>
        <taxon>Bacteria</taxon>
        <taxon>Bacillati</taxon>
        <taxon>Bacillota</taxon>
        <taxon>Bacilli</taxon>
        <taxon>Bacillales</taxon>
        <taxon>Alicyclobacillaceae</taxon>
        <taxon>Alicyclobacillus</taxon>
    </lineage>
</organism>
<dbReference type="HAMAP" id="MF_00163">
    <property type="entry name" value="Pep_deformylase"/>
    <property type="match status" value="1"/>
</dbReference>
<dbReference type="PANTHER" id="PTHR10458">
    <property type="entry name" value="PEPTIDE DEFORMYLASE"/>
    <property type="match status" value="1"/>
</dbReference>
<name>A0ABT9XKK9_9BACL</name>
<evidence type="ECO:0000313" key="4">
    <source>
        <dbReference type="Proteomes" id="UP001232973"/>
    </source>
</evidence>
<comment type="function">
    <text evidence="2">Removes the formyl group from the N-terminal Met of newly synthesized proteins. Requires at least a dipeptide for an efficient rate of reaction. N-terminal L-methionine is a prerequisite for activity but the enzyme has broad specificity at other positions.</text>
</comment>
<dbReference type="RefSeq" id="WP_274456198.1">
    <property type="nucleotide sequence ID" value="NZ_CP067097.1"/>
</dbReference>
<dbReference type="Gene3D" id="3.90.45.10">
    <property type="entry name" value="Peptide deformylase"/>
    <property type="match status" value="1"/>
</dbReference>
<dbReference type="InterPro" id="IPR036821">
    <property type="entry name" value="Peptide_deformylase_sf"/>
</dbReference>
<feature type="binding site" evidence="2">
    <location>
        <position position="90"/>
    </location>
    <ligand>
        <name>Fe cation</name>
        <dbReference type="ChEBI" id="CHEBI:24875"/>
    </ligand>
</feature>
<comment type="similarity">
    <text evidence="1 2">Belongs to the polypeptide deformylase family.</text>
</comment>
<dbReference type="EC" id="3.5.1.88" evidence="2"/>
<dbReference type="PRINTS" id="PR01576">
    <property type="entry name" value="PDEFORMYLASE"/>
</dbReference>
<dbReference type="Pfam" id="PF01327">
    <property type="entry name" value="Pep_deformylase"/>
    <property type="match status" value="1"/>
</dbReference>
<keyword evidence="2" id="KW-0648">Protein biosynthesis</keyword>
<reference evidence="3 4" key="1">
    <citation type="submission" date="2023-07" db="EMBL/GenBank/DDBJ databases">
        <title>Genomic Encyclopedia of Type Strains, Phase IV (KMG-IV): sequencing the most valuable type-strain genomes for metagenomic binning, comparative biology and taxonomic classification.</title>
        <authorList>
            <person name="Goeker M."/>
        </authorList>
    </citation>
    <scope>NUCLEOTIDE SEQUENCE [LARGE SCALE GENOMIC DNA]</scope>
    <source>
        <strain evidence="3 4">DSM 4006</strain>
    </source>
</reference>
<keyword evidence="4" id="KW-1185">Reference proteome</keyword>
<evidence type="ECO:0000256" key="2">
    <source>
        <dbReference type="HAMAP-Rule" id="MF_00163"/>
    </source>
</evidence>
<dbReference type="SUPFAM" id="SSF56420">
    <property type="entry name" value="Peptide deformylase"/>
    <property type="match status" value="1"/>
</dbReference>
<dbReference type="InterPro" id="IPR023635">
    <property type="entry name" value="Peptide_deformylase"/>
</dbReference>
<dbReference type="NCBIfam" id="TIGR00079">
    <property type="entry name" value="pept_deformyl"/>
    <property type="match status" value="1"/>
</dbReference>
<sequence>MSIRIIRTGNDPVLRQIAKPVAQVNRAIHKLLDDMAETMYAAPGIGLAANQIGVAKRLVVIDVEDEHGLLEFINPEILEKSGSQKDYEGCLSLPGIRGAVTRAESVTVRALNRNNEPFTLHATGLLARCIQHEVDHLDGILFTDYLSPSEIIHESEGSQKR</sequence>
<evidence type="ECO:0000256" key="1">
    <source>
        <dbReference type="ARBA" id="ARBA00010759"/>
    </source>
</evidence>
<dbReference type="CDD" id="cd00487">
    <property type="entry name" value="Pep_deformylase"/>
    <property type="match status" value="1"/>
</dbReference>
<feature type="binding site" evidence="2">
    <location>
        <position position="132"/>
    </location>
    <ligand>
        <name>Fe cation</name>
        <dbReference type="ChEBI" id="CHEBI:24875"/>
    </ligand>
</feature>
<comment type="catalytic activity">
    <reaction evidence="2">
        <text>N-terminal N-formyl-L-methionyl-[peptide] + H2O = N-terminal L-methionyl-[peptide] + formate</text>
        <dbReference type="Rhea" id="RHEA:24420"/>
        <dbReference type="Rhea" id="RHEA-COMP:10639"/>
        <dbReference type="Rhea" id="RHEA-COMP:10640"/>
        <dbReference type="ChEBI" id="CHEBI:15377"/>
        <dbReference type="ChEBI" id="CHEBI:15740"/>
        <dbReference type="ChEBI" id="CHEBI:49298"/>
        <dbReference type="ChEBI" id="CHEBI:64731"/>
        <dbReference type="EC" id="3.5.1.88"/>
    </reaction>
</comment>
<dbReference type="EMBL" id="JAUSTP010000025">
    <property type="protein sequence ID" value="MDQ0190837.1"/>
    <property type="molecule type" value="Genomic_DNA"/>
</dbReference>